<dbReference type="InterPro" id="IPR003593">
    <property type="entry name" value="AAA+_ATPase"/>
</dbReference>
<dbReference type="PANTHER" id="PTHR42798">
    <property type="entry name" value="LIPOPROTEIN-RELEASING SYSTEM ATP-BINDING PROTEIN LOLD"/>
    <property type="match status" value="1"/>
</dbReference>
<proteinExistence type="inferred from homology"/>
<accession>A0ABZ2N537</accession>
<dbReference type="SUPFAM" id="SSF52540">
    <property type="entry name" value="P-loop containing nucleoside triphosphate hydrolases"/>
    <property type="match status" value="1"/>
</dbReference>
<dbReference type="PANTHER" id="PTHR42798:SF7">
    <property type="entry name" value="ALPHA-D-RIBOSE 1-METHYLPHOSPHONATE 5-TRIPHOSPHATE SYNTHASE SUBUNIT PHNL"/>
    <property type="match status" value="1"/>
</dbReference>
<evidence type="ECO:0000256" key="2">
    <source>
        <dbReference type="ARBA" id="ARBA00022448"/>
    </source>
</evidence>
<dbReference type="Gene3D" id="3.40.50.300">
    <property type="entry name" value="P-loop containing nucleotide triphosphate hydrolases"/>
    <property type="match status" value="1"/>
</dbReference>
<feature type="domain" description="ABC transporter" evidence="5">
    <location>
        <begin position="5"/>
        <end position="244"/>
    </location>
</feature>
<dbReference type="RefSeq" id="WP_338751736.1">
    <property type="nucleotide sequence ID" value="NZ_CP147404.1"/>
</dbReference>
<dbReference type="GO" id="GO:0005524">
    <property type="term" value="F:ATP binding"/>
    <property type="evidence" value="ECO:0007669"/>
    <property type="project" value="UniProtKB-KW"/>
</dbReference>
<dbReference type="InterPro" id="IPR017911">
    <property type="entry name" value="MacB-like_ATP-bd"/>
</dbReference>
<sequence length="255" mass="28141">MNTILQAQGIHKVYGTKNHLFTVLKKIDLSIYKGEFIGIMGPSGAGKTTLLNILATIDKPTAGSIQISGEEITTMKDKSLSKFRREHLGFIFQDYNLLDSLTMKENILLPLSLSNTPVYRIEQKVEDVASILGIQSILNKYPYQTSGGQQQRTAAARAIITNPSLVLADEPTGALDSKSSTDLLNAFKTLNKDYETTILMVTHDVFAASYCDRVIFMKDGSLFTELVRGDKERKAFFEQLLLTLSSLGGGNHDVN</sequence>
<evidence type="ECO:0000313" key="7">
    <source>
        <dbReference type="Proteomes" id="UP001387364"/>
    </source>
</evidence>
<evidence type="ECO:0000259" key="5">
    <source>
        <dbReference type="PROSITE" id="PS50893"/>
    </source>
</evidence>
<dbReference type="InterPro" id="IPR027417">
    <property type="entry name" value="P-loop_NTPase"/>
</dbReference>
<dbReference type="SMART" id="SM00382">
    <property type="entry name" value="AAA"/>
    <property type="match status" value="1"/>
</dbReference>
<gene>
    <name evidence="6" type="ORF">WDJ61_16630</name>
</gene>
<keyword evidence="2" id="KW-0813">Transport</keyword>
<dbReference type="CDD" id="cd03255">
    <property type="entry name" value="ABC_MJ0796_LolCDE_FtsE"/>
    <property type="match status" value="1"/>
</dbReference>
<dbReference type="PROSITE" id="PS50893">
    <property type="entry name" value="ABC_TRANSPORTER_2"/>
    <property type="match status" value="1"/>
</dbReference>
<keyword evidence="7" id="KW-1185">Reference proteome</keyword>
<evidence type="ECO:0000256" key="3">
    <source>
        <dbReference type="ARBA" id="ARBA00022741"/>
    </source>
</evidence>
<dbReference type="Proteomes" id="UP001387364">
    <property type="component" value="Chromosome"/>
</dbReference>
<reference evidence="6 7" key="1">
    <citation type="submission" date="2024-02" db="EMBL/GenBank/DDBJ databases">
        <title>Seven novel Bacillus-like species.</title>
        <authorList>
            <person name="Liu G."/>
        </authorList>
    </citation>
    <scope>NUCLEOTIDE SEQUENCE [LARGE SCALE GENOMIC DNA]</scope>
    <source>
        <strain evidence="6 7">FJAT-52991</strain>
    </source>
</reference>
<dbReference type="Pfam" id="PF00005">
    <property type="entry name" value="ABC_tran"/>
    <property type="match status" value="1"/>
</dbReference>
<protein>
    <submittedName>
        <fullName evidence="6">ABC transporter ATP-binding protein</fullName>
    </submittedName>
</protein>
<comment type="similarity">
    <text evidence="1">Belongs to the ABC transporter superfamily.</text>
</comment>
<dbReference type="InterPro" id="IPR003439">
    <property type="entry name" value="ABC_transporter-like_ATP-bd"/>
</dbReference>
<evidence type="ECO:0000256" key="4">
    <source>
        <dbReference type="ARBA" id="ARBA00022840"/>
    </source>
</evidence>
<keyword evidence="4 6" id="KW-0067">ATP-binding</keyword>
<evidence type="ECO:0000313" key="6">
    <source>
        <dbReference type="EMBL" id="WXB92829.1"/>
    </source>
</evidence>
<organism evidence="6 7">
    <name type="scientific">Bacillus kandeliae</name>
    <dbReference type="NCBI Taxonomy" id="3129297"/>
    <lineage>
        <taxon>Bacteria</taxon>
        <taxon>Bacillati</taxon>
        <taxon>Bacillota</taxon>
        <taxon>Bacilli</taxon>
        <taxon>Bacillales</taxon>
        <taxon>Bacillaceae</taxon>
        <taxon>Bacillus</taxon>
    </lineage>
</organism>
<keyword evidence="3" id="KW-0547">Nucleotide-binding</keyword>
<name>A0ABZ2N537_9BACI</name>
<evidence type="ECO:0000256" key="1">
    <source>
        <dbReference type="ARBA" id="ARBA00005417"/>
    </source>
</evidence>
<dbReference type="EMBL" id="CP147404">
    <property type="protein sequence ID" value="WXB92829.1"/>
    <property type="molecule type" value="Genomic_DNA"/>
</dbReference>